<evidence type="ECO:0000313" key="3">
    <source>
        <dbReference type="Proteomes" id="UP001217089"/>
    </source>
</evidence>
<dbReference type="EMBL" id="JARBDR010000918">
    <property type="protein sequence ID" value="KAJ8301962.1"/>
    <property type="molecule type" value="Genomic_DNA"/>
</dbReference>
<dbReference type="Gene3D" id="2.170.140.10">
    <property type="entry name" value="Chitin binding domain"/>
    <property type="match status" value="1"/>
</dbReference>
<comment type="caution">
    <text evidence="2">The sequence shown here is derived from an EMBL/GenBank/DDBJ whole genome shotgun (WGS) entry which is preliminary data.</text>
</comment>
<reference evidence="2 3" key="1">
    <citation type="submission" date="2022-12" db="EMBL/GenBank/DDBJ databases">
        <title>Chromosome-level genome of Tegillarca granosa.</title>
        <authorList>
            <person name="Kim J."/>
        </authorList>
    </citation>
    <scope>NUCLEOTIDE SEQUENCE [LARGE SCALE GENOMIC DNA]</scope>
    <source>
        <strain evidence="2">Teg-2019</strain>
        <tissue evidence="2">Adductor muscle</tissue>
    </source>
</reference>
<proteinExistence type="predicted"/>
<evidence type="ECO:0000313" key="2">
    <source>
        <dbReference type="EMBL" id="KAJ8301962.1"/>
    </source>
</evidence>
<gene>
    <name evidence="2" type="ORF">KUTeg_020949</name>
</gene>
<dbReference type="SUPFAM" id="SSF57625">
    <property type="entry name" value="Invertebrate chitin-binding proteins"/>
    <property type="match status" value="1"/>
</dbReference>
<sequence length="145" mass="17000">MIPHSEKCSKYYECVNNGLTKPEIRECPYPKLFDDEYKICDYPERVKCKNRTEPKDPCEYDVNKCIESIQCVPCRERFPSCNGKSDGLNAWEGKEWTPKYVVCKNERVLYTNECKGVKDKPEIFDPHKQQCVEQIIITVPTYSTN</sequence>
<dbReference type="Proteomes" id="UP001217089">
    <property type="component" value="Unassembled WGS sequence"/>
</dbReference>
<protein>
    <recommendedName>
        <fullName evidence="1">Chitin-binding type-2 domain-containing protein</fullName>
    </recommendedName>
</protein>
<accession>A0ABQ9EEJ0</accession>
<dbReference type="InterPro" id="IPR036508">
    <property type="entry name" value="Chitin-bd_dom_sf"/>
</dbReference>
<dbReference type="Pfam" id="PF01607">
    <property type="entry name" value="CBM_14"/>
    <property type="match status" value="1"/>
</dbReference>
<evidence type="ECO:0000259" key="1">
    <source>
        <dbReference type="PROSITE" id="PS50940"/>
    </source>
</evidence>
<keyword evidence="3" id="KW-1185">Reference proteome</keyword>
<name>A0ABQ9EEJ0_TEGGR</name>
<dbReference type="SMART" id="SM00494">
    <property type="entry name" value="ChtBD2"/>
    <property type="match status" value="1"/>
</dbReference>
<dbReference type="InterPro" id="IPR002557">
    <property type="entry name" value="Chitin-bd_dom"/>
</dbReference>
<dbReference type="PROSITE" id="PS50940">
    <property type="entry name" value="CHIT_BIND_II"/>
    <property type="match status" value="1"/>
</dbReference>
<feature type="domain" description="Chitin-binding type-2" evidence="1">
    <location>
        <begin position="1"/>
        <end position="50"/>
    </location>
</feature>
<organism evidence="2 3">
    <name type="scientific">Tegillarca granosa</name>
    <name type="common">Malaysian cockle</name>
    <name type="synonym">Anadara granosa</name>
    <dbReference type="NCBI Taxonomy" id="220873"/>
    <lineage>
        <taxon>Eukaryota</taxon>
        <taxon>Metazoa</taxon>
        <taxon>Spiralia</taxon>
        <taxon>Lophotrochozoa</taxon>
        <taxon>Mollusca</taxon>
        <taxon>Bivalvia</taxon>
        <taxon>Autobranchia</taxon>
        <taxon>Pteriomorphia</taxon>
        <taxon>Arcoida</taxon>
        <taxon>Arcoidea</taxon>
        <taxon>Arcidae</taxon>
        <taxon>Tegillarca</taxon>
    </lineage>
</organism>